<evidence type="ECO:0000313" key="3">
    <source>
        <dbReference type="EMBL" id="HAE49626.1"/>
    </source>
</evidence>
<evidence type="ECO:0000259" key="2">
    <source>
        <dbReference type="Pfam" id="PF04069"/>
    </source>
</evidence>
<dbReference type="AlphaFoldDB" id="A0A3B9IPG3"/>
<proteinExistence type="predicted"/>
<dbReference type="InterPro" id="IPR007210">
    <property type="entry name" value="ABC_Gly_betaine_transp_sub-bd"/>
</dbReference>
<dbReference type="SUPFAM" id="SSF53850">
    <property type="entry name" value="Periplasmic binding protein-like II"/>
    <property type="match status" value="1"/>
</dbReference>
<dbReference type="CDD" id="cd13641">
    <property type="entry name" value="PBP2_HisX_like"/>
    <property type="match status" value="1"/>
</dbReference>
<name>A0A3B9IPG3_9PROT</name>
<feature type="domain" description="ABC-type glycine betaine transport system substrate-binding" evidence="2">
    <location>
        <begin position="36"/>
        <end position="324"/>
    </location>
</feature>
<keyword evidence="1" id="KW-0732">Signal</keyword>
<comment type="caution">
    <text evidence="3">The sequence shown here is derived from an EMBL/GenBank/DDBJ whole genome shotgun (WGS) entry which is preliminary data.</text>
</comment>
<dbReference type="Pfam" id="PF04069">
    <property type="entry name" value="OpuAC"/>
    <property type="match status" value="1"/>
</dbReference>
<feature type="signal peptide" evidence="1">
    <location>
        <begin position="1"/>
        <end position="29"/>
    </location>
</feature>
<dbReference type="Proteomes" id="UP000257706">
    <property type="component" value="Unassembled WGS sequence"/>
</dbReference>
<dbReference type="Gene3D" id="3.40.190.100">
    <property type="entry name" value="Glycine betaine-binding periplasmic protein, domain 2"/>
    <property type="match status" value="1"/>
</dbReference>
<reference evidence="3 4" key="1">
    <citation type="journal article" date="2018" name="Nat. Biotechnol.">
        <title>A standardized bacterial taxonomy based on genome phylogeny substantially revises the tree of life.</title>
        <authorList>
            <person name="Parks D.H."/>
            <person name="Chuvochina M."/>
            <person name="Waite D.W."/>
            <person name="Rinke C."/>
            <person name="Skarshewski A."/>
            <person name="Chaumeil P.A."/>
            <person name="Hugenholtz P."/>
        </authorList>
    </citation>
    <scope>NUCLEOTIDE SEQUENCE [LARGE SCALE GENOMIC DNA]</scope>
    <source>
        <strain evidence="3">UBA8739</strain>
    </source>
</reference>
<dbReference type="GO" id="GO:0043190">
    <property type="term" value="C:ATP-binding cassette (ABC) transporter complex"/>
    <property type="evidence" value="ECO:0007669"/>
    <property type="project" value="InterPro"/>
</dbReference>
<evidence type="ECO:0000256" key="1">
    <source>
        <dbReference type="SAM" id="SignalP"/>
    </source>
</evidence>
<dbReference type="EMBL" id="DMAI01000320">
    <property type="protein sequence ID" value="HAE49626.1"/>
    <property type="molecule type" value="Genomic_DNA"/>
</dbReference>
<accession>A0A3B9IPG3</accession>
<evidence type="ECO:0000313" key="4">
    <source>
        <dbReference type="Proteomes" id="UP000257706"/>
    </source>
</evidence>
<protein>
    <submittedName>
        <fullName evidence="3">Histidine ABC transporter substrate-binding protein</fullName>
    </submittedName>
</protein>
<sequence length="352" mass="37585">MSNFTFTTLKLALATTAAVFAVSTGSAQASYCGDGKTVTFAGIDWESGAFITEVMKTILSEGYGCAVDAIPGNSVTLEQATANNDVQIFAEEWIGRSDVWNNAAAAGQVVSVGKTFVGASEGWYVPAYMVKGDTTRGIAPTAPKLETVEQLKDPAIVKLFTDPEEPSKGRFLNCPSGWTCEGVNTAKLQAYKLTDDYVNFRPGTGTALDAAISAAYLRGEPILFYYWTPTAIMGKYDLVQLKEPAYDEACWTELTSATGKRDRGCAFPAVEVAYGLNADFAKAAPEIVEMLEKATFPLAEVNASLAYMVDEKADAEAAAKRFLATKGDVWGGWVPAEARAKIEAAVKEAAVK</sequence>
<feature type="chain" id="PRO_5017758353" evidence="1">
    <location>
        <begin position="30"/>
        <end position="352"/>
    </location>
</feature>
<organism evidence="3 4">
    <name type="scientific">Tistrella mobilis</name>
    <dbReference type="NCBI Taxonomy" id="171437"/>
    <lineage>
        <taxon>Bacteria</taxon>
        <taxon>Pseudomonadati</taxon>
        <taxon>Pseudomonadota</taxon>
        <taxon>Alphaproteobacteria</taxon>
        <taxon>Geminicoccales</taxon>
        <taxon>Geminicoccaceae</taxon>
        <taxon>Tistrella</taxon>
    </lineage>
</organism>
<dbReference type="GO" id="GO:0022857">
    <property type="term" value="F:transmembrane transporter activity"/>
    <property type="evidence" value="ECO:0007669"/>
    <property type="project" value="InterPro"/>
</dbReference>
<gene>
    <name evidence="3" type="ORF">DCK97_19595</name>
</gene>